<organism evidence="3 4">
    <name type="scientific">Hyalangium rubrum</name>
    <dbReference type="NCBI Taxonomy" id="3103134"/>
    <lineage>
        <taxon>Bacteria</taxon>
        <taxon>Pseudomonadati</taxon>
        <taxon>Myxococcota</taxon>
        <taxon>Myxococcia</taxon>
        <taxon>Myxococcales</taxon>
        <taxon>Cystobacterineae</taxon>
        <taxon>Archangiaceae</taxon>
        <taxon>Hyalangium</taxon>
    </lineage>
</organism>
<comment type="caution">
    <text evidence="3">The sequence shown here is derived from an EMBL/GenBank/DDBJ whole genome shotgun (WGS) entry which is preliminary data.</text>
</comment>
<evidence type="ECO:0000313" key="3">
    <source>
        <dbReference type="EMBL" id="MDY7225018.1"/>
    </source>
</evidence>
<sequence>MLLLSLATLVVSALMVVALFVSLFVSQRSLTKPTFVVGVGDLLVAGFMMASGDESTRMTATLPGIAGVLVLFIALLIYVGESMLGSQKEKRTPPSKPPRRPSVRDFD</sequence>
<keyword evidence="4" id="KW-1185">Reference proteome</keyword>
<accession>A0ABU5GV18</accession>
<protein>
    <submittedName>
        <fullName evidence="3">Uncharacterized protein</fullName>
    </submittedName>
</protein>
<evidence type="ECO:0000256" key="2">
    <source>
        <dbReference type="SAM" id="Phobius"/>
    </source>
</evidence>
<keyword evidence="2" id="KW-0472">Membrane</keyword>
<feature type="transmembrane region" description="Helical" evidence="2">
    <location>
        <begin position="6"/>
        <end position="26"/>
    </location>
</feature>
<evidence type="ECO:0000313" key="4">
    <source>
        <dbReference type="Proteomes" id="UP001291309"/>
    </source>
</evidence>
<feature type="transmembrane region" description="Helical" evidence="2">
    <location>
        <begin position="62"/>
        <end position="80"/>
    </location>
</feature>
<dbReference type="Proteomes" id="UP001291309">
    <property type="component" value="Unassembled WGS sequence"/>
</dbReference>
<feature type="region of interest" description="Disordered" evidence="1">
    <location>
        <begin position="85"/>
        <end position="107"/>
    </location>
</feature>
<evidence type="ECO:0000256" key="1">
    <source>
        <dbReference type="SAM" id="MobiDB-lite"/>
    </source>
</evidence>
<dbReference type="RefSeq" id="WP_321543741.1">
    <property type="nucleotide sequence ID" value="NZ_JAXIVS010000001.1"/>
</dbReference>
<keyword evidence="2" id="KW-0812">Transmembrane</keyword>
<keyword evidence="2" id="KW-1133">Transmembrane helix</keyword>
<gene>
    <name evidence="3" type="ORF">SYV04_01435</name>
</gene>
<dbReference type="EMBL" id="JAXIVS010000001">
    <property type="protein sequence ID" value="MDY7225018.1"/>
    <property type="molecule type" value="Genomic_DNA"/>
</dbReference>
<feature type="transmembrane region" description="Helical" evidence="2">
    <location>
        <begin position="33"/>
        <end position="50"/>
    </location>
</feature>
<name>A0ABU5GV18_9BACT</name>
<proteinExistence type="predicted"/>
<reference evidence="3 4" key="1">
    <citation type="submission" date="2023-12" db="EMBL/GenBank/DDBJ databases">
        <title>the genome sequence of Hyalangium sp. s54d21.</title>
        <authorList>
            <person name="Zhang X."/>
        </authorList>
    </citation>
    <scope>NUCLEOTIDE SEQUENCE [LARGE SCALE GENOMIC DNA]</scope>
    <source>
        <strain evidence="4">s54d21</strain>
    </source>
</reference>